<evidence type="ECO:0000313" key="1">
    <source>
        <dbReference type="EMBL" id="NGN65562.1"/>
    </source>
</evidence>
<reference evidence="1 2" key="1">
    <citation type="submission" date="2020-02" db="EMBL/GenBank/DDBJ databases">
        <title>Whole-genome analyses of novel actinobacteria.</title>
        <authorList>
            <person name="Sahin N."/>
        </authorList>
    </citation>
    <scope>NUCLEOTIDE SEQUENCE [LARGE SCALE GENOMIC DNA]</scope>
    <source>
        <strain evidence="1 2">A7024</strain>
    </source>
</reference>
<dbReference type="InterPro" id="IPR017853">
    <property type="entry name" value="GH"/>
</dbReference>
<organism evidence="1 2">
    <name type="scientific">Streptomyces coryli</name>
    <dbReference type="NCBI Taxonomy" id="1128680"/>
    <lineage>
        <taxon>Bacteria</taxon>
        <taxon>Bacillati</taxon>
        <taxon>Actinomycetota</taxon>
        <taxon>Actinomycetes</taxon>
        <taxon>Kitasatosporales</taxon>
        <taxon>Streptomycetaceae</taxon>
        <taxon>Streptomyces</taxon>
    </lineage>
</organism>
<dbReference type="AlphaFoldDB" id="A0A6G4U0P1"/>
<dbReference type="Proteomes" id="UP000481583">
    <property type="component" value="Unassembled WGS sequence"/>
</dbReference>
<keyword evidence="2" id="KW-1185">Reference proteome</keyword>
<dbReference type="EMBL" id="JAAKZV010000066">
    <property type="protein sequence ID" value="NGN65562.1"/>
    <property type="molecule type" value="Genomic_DNA"/>
</dbReference>
<accession>A0A6G4U0P1</accession>
<proteinExistence type="predicted"/>
<gene>
    <name evidence="1" type="ORF">G5C51_16860</name>
</gene>
<evidence type="ECO:0008006" key="3">
    <source>
        <dbReference type="Google" id="ProtNLM"/>
    </source>
</evidence>
<comment type="caution">
    <text evidence="1">The sequence shown here is derived from an EMBL/GenBank/DDBJ whole genome shotgun (WGS) entry which is preliminary data.</text>
</comment>
<dbReference type="SUPFAM" id="SSF51445">
    <property type="entry name" value="(Trans)glycosidases"/>
    <property type="match status" value="1"/>
</dbReference>
<protein>
    <recommendedName>
        <fullName evidence="3">Abortive infection protein</fullName>
    </recommendedName>
</protein>
<sequence>MSVMALTTKGISYAVEDDIPAEAVARDLRAIREELHCTTVMLLSGDVSALRSATRQALELGLDVYVRPYLPDRPRSELLAHLATTAAMAEELRAAHPGRVTLLVGSEFSLTQRGMLPGPRLFVRVQVLVRWRRYFDRRIRRKLKPLLAAALATARGAFGGPVTYAAGFWEEVDWSGFDVVGVNLYRIGSDHAAYEARLRELRGRHPDKPLVITEFGCGAHAGAELRGPGSFLIVNWFREPPRVREGHVRDEGTQAGYLGELIGLYEAAGVDGCFVYTFWSPEFTHDPLDPRRDLDMAGFGVVKIPAEGGGWERKQAFEEVARRYANP</sequence>
<name>A0A6G4U0P1_9ACTN</name>
<evidence type="ECO:0000313" key="2">
    <source>
        <dbReference type="Proteomes" id="UP000481583"/>
    </source>
</evidence>
<dbReference type="Gene3D" id="3.20.20.80">
    <property type="entry name" value="Glycosidases"/>
    <property type="match status" value="1"/>
</dbReference>